<proteinExistence type="predicted"/>
<protein>
    <submittedName>
        <fullName evidence="2">Uncharacterized protein</fullName>
    </submittedName>
</protein>
<dbReference type="RefSeq" id="XP_049124638.1">
    <property type="nucleotide sequence ID" value="XM_049268681.1"/>
</dbReference>
<dbReference type="AlphaFoldDB" id="A0AA37L9Q1"/>
<feature type="compositionally biased region" description="Basic and acidic residues" evidence="1">
    <location>
        <begin position="417"/>
        <end position="426"/>
    </location>
</feature>
<evidence type="ECO:0000313" key="3">
    <source>
        <dbReference type="Proteomes" id="UP001055115"/>
    </source>
</evidence>
<feature type="region of interest" description="Disordered" evidence="1">
    <location>
        <begin position="120"/>
        <end position="151"/>
    </location>
</feature>
<gene>
    <name evidence="2" type="ORF">ColSpa_02469</name>
</gene>
<evidence type="ECO:0000313" key="2">
    <source>
        <dbReference type="EMBL" id="GKT42288.1"/>
    </source>
</evidence>
<keyword evidence="3" id="KW-1185">Reference proteome</keyword>
<organism evidence="2 3">
    <name type="scientific">Colletotrichum spaethianum</name>
    <dbReference type="NCBI Taxonomy" id="700344"/>
    <lineage>
        <taxon>Eukaryota</taxon>
        <taxon>Fungi</taxon>
        <taxon>Dikarya</taxon>
        <taxon>Ascomycota</taxon>
        <taxon>Pezizomycotina</taxon>
        <taxon>Sordariomycetes</taxon>
        <taxon>Hypocreomycetidae</taxon>
        <taxon>Glomerellales</taxon>
        <taxon>Glomerellaceae</taxon>
        <taxon>Colletotrichum</taxon>
        <taxon>Colletotrichum spaethianum species complex</taxon>
    </lineage>
</organism>
<dbReference type="Proteomes" id="UP001055115">
    <property type="component" value="Unassembled WGS sequence"/>
</dbReference>
<comment type="caution">
    <text evidence="2">The sequence shown here is derived from an EMBL/GenBank/DDBJ whole genome shotgun (WGS) entry which is preliminary data.</text>
</comment>
<feature type="compositionally biased region" description="Basic and acidic residues" evidence="1">
    <location>
        <begin position="347"/>
        <end position="361"/>
    </location>
</feature>
<evidence type="ECO:0000256" key="1">
    <source>
        <dbReference type="SAM" id="MobiDB-lite"/>
    </source>
</evidence>
<dbReference type="EMBL" id="BQXU01000004">
    <property type="protein sequence ID" value="GKT42288.1"/>
    <property type="molecule type" value="Genomic_DNA"/>
</dbReference>
<dbReference type="GeneID" id="73323271"/>
<feature type="region of interest" description="Disordered" evidence="1">
    <location>
        <begin position="221"/>
        <end position="248"/>
    </location>
</feature>
<feature type="region of interest" description="Disordered" evidence="1">
    <location>
        <begin position="301"/>
        <end position="426"/>
    </location>
</feature>
<name>A0AA37L9Q1_9PEZI</name>
<feature type="compositionally biased region" description="Basic and acidic residues" evidence="1">
    <location>
        <begin position="387"/>
        <end position="409"/>
    </location>
</feature>
<sequence>MCFTSIKYACDHKEKKVLKCRKLWSARTGWCCHPAFLFVFGWPTEEPCSDYLEERAFLSSKICPACTKAEQSGPNTRGIVLSKYRQRLTPEALDASRKRMQEEKEKDEVVKERWYSREENFQESLRGREQEERKAAAGDDAKTDKALPDMPSFVHVPLGERWGDPSYHYPQHIAEAYGAAPCRLSKAPTHSGVNEQQLQPPHVPERPTKNIEVVLKDRDRPAISLEQSQTGGHRSSRHDHEREHIASPVDSCRYAQHLVGTTDNMDRCQYAARQVTSLDPGPYRHIGKEVDGGRLRYDLETQQQRPKQSLVPHQSRYADSRSLTDTKPTPEAPIGERRGHRQPQPLTDKRSRPREPRRRGTEPMPPAKTPKSASLKGFFQAFGNSSRRSEDARRDRVESPNVTSDDHSDISSFVCCKSRDVEKGRM</sequence>
<feature type="compositionally biased region" description="Basic and acidic residues" evidence="1">
    <location>
        <begin position="120"/>
        <end position="147"/>
    </location>
</feature>
<accession>A0AA37L9Q1</accession>
<reference evidence="2 3" key="1">
    <citation type="submission" date="2022-03" db="EMBL/GenBank/DDBJ databases">
        <title>Genome data of Colletotrichum spp.</title>
        <authorList>
            <person name="Utami Y.D."/>
            <person name="Hiruma K."/>
        </authorList>
    </citation>
    <scope>NUCLEOTIDE SEQUENCE [LARGE SCALE GENOMIC DNA]</scope>
    <source>
        <strain evidence="2 3">MAFF 239500</strain>
    </source>
</reference>